<keyword evidence="2 8" id="KW-0349">Heme</keyword>
<dbReference type="PANTHER" id="PTHR19359:SF14">
    <property type="entry name" value="CYTOCHROME B5 A"/>
    <property type="match status" value="1"/>
</dbReference>
<comment type="subcellular location">
    <subcellularLocation>
        <location evidence="1">Membrane</location>
    </subcellularLocation>
</comment>
<dbReference type="AlphaFoldDB" id="A0AAD8E8S3"/>
<keyword evidence="4 8" id="KW-0479">Metal-binding</keyword>
<comment type="caution">
    <text evidence="11">The sequence shown here is derived from an EMBL/GenBank/DDBJ whole genome shotgun (WGS) entry which is preliminary data.</text>
</comment>
<dbReference type="GO" id="GO:0016020">
    <property type="term" value="C:membrane"/>
    <property type="evidence" value="ECO:0007669"/>
    <property type="project" value="UniProtKB-SubCell"/>
</dbReference>
<dbReference type="Pfam" id="PF00173">
    <property type="entry name" value="Cyt-b5"/>
    <property type="match status" value="1"/>
</dbReference>
<evidence type="ECO:0000256" key="2">
    <source>
        <dbReference type="ARBA" id="ARBA00022617"/>
    </source>
</evidence>
<dbReference type="InterPro" id="IPR018506">
    <property type="entry name" value="Cyt_B5_heme-BS"/>
</dbReference>
<dbReference type="PROSITE" id="PS00191">
    <property type="entry name" value="CYTOCHROME_B5_1"/>
    <property type="match status" value="1"/>
</dbReference>
<dbReference type="InterPro" id="IPR050668">
    <property type="entry name" value="Cytochrome_b5"/>
</dbReference>
<sequence>MAEVKLYSLEEVKAHKSKESAWCIYENSVYDVTDYLDLHPGGGDLVLDECGGDMTKEFDDIGHSDSAREDLKKYKIGELRPEDRNNNEKDKSKKPCCVIM</sequence>
<reference evidence="11" key="1">
    <citation type="journal article" date="2023" name="IScience">
        <title>Live-bearing cockroach genome reveals convergent evolutionary mechanisms linked to viviparity in insects and beyond.</title>
        <authorList>
            <person name="Fouks B."/>
            <person name="Harrison M.C."/>
            <person name="Mikhailova A.A."/>
            <person name="Marchal E."/>
            <person name="English S."/>
            <person name="Carruthers M."/>
            <person name="Jennings E.C."/>
            <person name="Chiamaka E.L."/>
            <person name="Frigard R.A."/>
            <person name="Pippel M."/>
            <person name="Attardo G.M."/>
            <person name="Benoit J.B."/>
            <person name="Bornberg-Bauer E."/>
            <person name="Tobe S.S."/>
        </authorList>
    </citation>
    <scope>NUCLEOTIDE SEQUENCE</scope>
    <source>
        <strain evidence="11">Stay&amp;Tobe</strain>
    </source>
</reference>
<keyword evidence="6" id="KW-0472">Membrane</keyword>
<dbReference type="EMBL" id="JASPKZ010008103">
    <property type="protein sequence ID" value="KAJ9580904.1"/>
    <property type="molecule type" value="Genomic_DNA"/>
</dbReference>
<name>A0AAD8E8S3_DIPPU</name>
<keyword evidence="5 8" id="KW-0408">Iron</keyword>
<keyword evidence="3" id="KW-0812">Transmembrane</keyword>
<evidence type="ECO:0000256" key="4">
    <source>
        <dbReference type="ARBA" id="ARBA00022723"/>
    </source>
</evidence>
<feature type="domain" description="Cytochrome b5 heme-binding" evidence="10">
    <location>
        <begin position="4"/>
        <end position="80"/>
    </location>
</feature>
<evidence type="ECO:0000313" key="12">
    <source>
        <dbReference type="Proteomes" id="UP001233999"/>
    </source>
</evidence>
<dbReference type="PRINTS" id="PR00363">
    <property type="entry name" value="CYTOCHROMEB5"/>
</dbReference>
<organism evidence="11 12">
    <name type="scientific">Diploptera punctata</name>
    <name type="common">Pacific beetle cockroach</name>
    <dbReference type="NCBI Taxonomy" id="6984"/>
    <lineage>
        <taxon>Eukaryota</taxon>
        <taxon>Metazoa</taxon>
        <taxon>Ecdysozoa</taxon>
        <taxon>Arthropoda</taxon>
        <taxon>Hexapoda</taxon>
        <taxon>Insecta</taxon>
        <taxon>Pterygota</taxon>
        <taxon>Neoptera</taxon>
        <taxon>Polyneoptera</taxon>
        <taxon>Dictyoptera</taxon>
        <taxon>Blattodea</taxon>
        <taxon>Blaberoidea</taxon>
        <taxon>Blaberidae</taxon>
        <taxon>Diplopterinae</taxon>
        <taxon>Diploptera</taxon>
    </lineage>
</organism>
<gene>
    <name evidence="11" type="ORF">L9F63_023919</name>
</gene>
<protein>
    <recommendedName>
        <fullName evidence="10">Cytochrome b5 heme-binding domain-containing protein</fullName>
    </recommendedName>
</protein>
<dbReference type="GO" id="GO:0020037">
    <property type="term" value="F:heme binding"/>
    <property type="evidence" value="ECO:0007669"/>
    <property type="project" value="UniProtKB-UniRule"/>
</dbReference>
<dbReference type="SMART" id="SM01117">
    <property type="entry name" value="Cyt-b5"/>
    <property type="match status" value="1"/>
</dbReference>
<dbReference type="InterPro" id="IPR001199">
    <property type="entry name" value="Cyt_B5-like_heme/steroid-bd"/>
</dbReference>
<evidence type="ECO:0000256" key="5">
    <source>
        <dbReference type="ARBA" id="ARBA00023004"/>
    </source>
</evidence>
<evidence type="ECO:0000256" key="7">
    <source>
        <dbReference type="ARBA" id="ARBA00038168"/>
    </source>
</evidence>
<evidence type="ECO:0000256" key="3">
    <source>
        <dbReference type="ARBA" id="ARBA00022692"/>
    </source>
</evidence>
<comment type="similarity">
    <text evidence="7 8">Belongs to the cytochrome b5 family.</text>
</comment>
<evidence type="ECO:0000259" key="10">
    <source>
        <dbReference type="PROSITE" id="PS50255"/>
    </source>
</evidence>
<evidence type="ECO:0000313" key="11">
    <source>
        <dbReference type="EMBL" id="KAJ9580904.1"/>
    </source>
</evidence>
<dbReference type="Gene3D" id="3.10.120.10">
    <property type="entry name" value="Cytochrome b5-like heme/steroid binding domain"/>
    <property type="match status" value="1"/>
</dbReference>
<dbReference type="GO" id="GO:0046872">
    <property type="term" value="F:metal ion binding"/>
    <property type="evidence" value="ECO:0007669"/>
    <property type="project" value="UniProtKB-UniRule"/>
</dbReference>
<proteinExistence type="inferred from homology"/>
<reference evidence="11" key="2">
    <citation type="submission" date="2023-05" db="EMBL/GenBank/DDBJ databases">
        <authorList>
            <person name="Fouks B."/>
        </authorList>
    </citation>
    <scope>NUCLEOTIDE SEQUENCE</scope>
    <source>
        <strain evidence="11">Stay&amp;Tobe</strain>
        <tissue evidence="11">Testes</tissue>
    </source>
</reference>
<dbReference type="InterPro" id="IPR036400">
    <property type="entry name" value="Cyt_B5-like_heme/steroid_sf"/>
</dbReference>
<evidence type="ECO:0000256" key="6">
    <source>
        <dbReference type="ARBA" id="ARBA00023136"/>
    </source>
</evidence>
<evidence type="ECO:0000256" key="1">
    <source>
        <dbReference type="ARBA" id="ARBA00004370"/>
    </source>
</evidence>
<dbReference type="PROSITE" id="PS50255">
    <property type="entry name" value="CYTOCHROME_B5_2"/>
    <property type="match status" value="1"/>
</dbReference>
<evidence type="ECO:0000256" key="9">
    <source>
        <dbReference type="SAM" id="MobiDB-lite"/>
    </source>
</evidence>
<feature type="region of interest" description="Disordered" evidence="9">
    <location>
        <begin position="72"/>
        <end position="100"/>
    </location>
</feature>
<accession>A0AAD8E8S3</accession>
<keyword evidence="12" id="KW-1185">Reference proteome</keyword>
<dbReference type="FunFam" id="3.10.120.10:FF:000002">
    <property type="entry name" value="Cytochrome b5 type B"/>
    <property type="match status" value="1"/>
</dbReference>
<dbReference type="PANTHER" id="PTHR19359">
    <property type="entry name" value="CYTOCHROME B5"/>
    <property type="match status" value="1"/>
</dbReference>
<feature type="compositionally biased region" description="Basic and acidic residues" evidence="9">
    <location>
        <begin position="72"/>
        <end position="93"/>
    </location>
</feature>
<dbReference type="Proteomes" id="UP001233999">
    <property type="component" value="Unassembled WGS sequence"/>
</dbReference>
<dbReference type="SUPFAM" id="SSF55856">
    <property type="entry name" value="Cytochrome b5-like heme/steroid binding domain"/>
    <property type="match status" value="1"/>
</dbReference>
<evidence type="ECO:0000256" key="8">
    <source>
        <dbReference type="RuleBase" id="RU362121"/>
    </source>
</evidence>